<organism evidence="3">
    <name type="scientific">Caldithrix abyssi</name>
    <dbReference type="NCBI Taxonomy" id="187145"/>
    <lineage>
        <taxon>Bacteria</taxon>
        <taxon>Pseudomonadati</taxon>
        <taxon>Calditrichota</taxon>
        <taxon>Calditrichia</taxon>
        <taxon>Calditrichales</taxon>
        <taxon>Calditrichaceae</taxon>
        <taxon>Caldithrix</taxon>
    </lineage>
</organism>
<accession>A0A7V5PMI2</accession>
<evidence type="ECO:0000259" key="2">
    <source>
        <dbReference type="Pfam" id="PF10105"/>
    </source>
</evidence>
<dbReference type="Pfam" id="PF10105">
    <property type="entry name" value="DUF2344"/>
    <property type="match status" value="1"/>
</dbReference>
<protein>
    <submittedName>
        <fullName evidence="3">DUF2344 domain-containing protein</fullName>
    </submittedName>
</protein>
<comment type="caution">
    <text evidence="3">The sequence shown here is derived from an EMBL/GenBank/DDBJ whole genome shotgun (WGS) entry which is preliminary data.</text>
</comment>
<dbReference type="Proteomes" id="UP000886124">
    <property type="component" value="Unassembled WGS sequence"/>
</dbReference>
<feature type="region of interest" description="Disordered" evidence="1">
    <location>
        <begin position="1"/>
        <end position="28"/>
    </location>
</feature>
<dbReference type="AlphaFoldDB" id="A0A7V5PMI2"/>
<dbReference type="InterPro" id="IPR018768">
    <property type="entry name" value="DUF2344"/>
</dbReference>
<dbReference type="NCBIfam" id="TIGR03936">
    <property type="entry name" value="sam_1_link_chp"/>
    <property type="match status" value="1"/>
</dbReference>
<dbReference type="EMBL" id="DROD01000082">
    <property type="protein sequence ID" value="HHJ51768.1"/>
    <property type="molecule type" value="Genomic_DNA"/>
</dbReference>
<evidence type="ECO:0000256" key="1">
    <source>
        <dbReference type="SAM" id="MobiDB-lite"/>
    </source>
</evidence>
<gene>
    <name evidence="3" type="ORF">ENJ89_01120</name>
</gene>
<feature type="domain" description="DUF2344" evidence="2">
    <location>
        <begin position="37"/>
        <end position="207"/>
    </location>
</feature>
<reference evidence="3" key="1">
    <citation type="journal article" date="2020" name="mSystems">
        <title>Genome- and Community-Level Interaction Insights into Carbon Utilization and Element Cycling Functions of Hydrothermarchaeota in Hydrothermal Sediment.</title>
        <authorList>
            <person name="Zhou Z."/>
            <person name="Liu Y."/>
            <person name="Xu W."/>
            <person name="Pan J."/>
            <person name="Luo Z.H."/>
            <person name="Li M."/>
        </authorList>
    </citation>
    <scope>NUCLEOTIDE SEQUENCE [LARGE SCALE GENOMIC DNA]</scope>
    <source>
        <strain evidence="3">HyVt-527</strain>
    </source>
</reference>
<feature type="non-terminal residue" evidence="3">
    <location>
        <position position="1"/>
    </location>
</feature>
<evidence type="ECO:0000313" key="3">
    <source>
        <dbReference type="EMBL" id="HHJ51768.1"/>
    </source>
</evidence>
<proteinExistence type="predicted"/>
<sequence>LQLHQPVPHEKQAPLSRTTVRPKKTKEMPVQEEAGIKFRVQFEKTGYARFLSHLDLVRIFERACRRAQIPLQYSQGFNPHPKLSFGQPLALGYTSQAEYMDVELKPSFRGDLIGQLNPFLPEGIRLLKMKPIRTKTDSLASVINVSEYLVDLKSLPLTSAEFERALNELLTAGQIEVRRQVKGRQRTINIRPFIQEIHRESDRLRLKTRTIENRTVRVGEIMSYLLRQQLTDERGLQVHRYGQFIRRGDREMTPFDVLP</sequence>
<name>A0A7V5PMI2_CALAY</name>